<dbReference type="Pfam" id="PF07145">
    <property type="entry name" value="PAM2"/>
    <property type="match status" value="1"/>
</dbReference>
<organism evidence="2">
    <name type="scientific">Apis cerana</name>
    <name type="common">Indian honeybee</name>
    <dbReference type="NCBI Taxonomy" id="7461"/>
    <lineage>
        <taxon>Eukaryota</taxon>
        <taxon>Metazoa</taxon>
        <taxon>Ecdysozoa</taxon>
        <taxon>Arthropoda</taxon>
        <taxon>Hexapoda</taxon>
        <taxon>Insecta</taxon>
        <taxon>Pterygota</taxon>
        <taxon>Neoptera</taxon>
        <taxon>Endopterygota</taxon>
        <taxon>Hymenoptera</taxon>
        <taxon>Apocrita</taxon>
        <taxon>Aculeata</taxon>
        <taxon>Apoidea</taxon>
        <taxon>Anthophila</taxon>
        <taxon>Apidae</taxon>
        <taxon>Apis</taxon>
    </lineage>
</organism>
<accession>V9IAU8</accession>
<sequence>MANSVAPDSWEQQADNGDIAPPQDKSIESKFSTLNVNAAEFVPSFCINSSPQNSNTADSSCNVAVMMNTVTTSMPPEIHHG</sequence>
<gene>
    <name evidence="2" type="ORF">ACCB00786.1</name>
</gene>
<evidence type="ECO:0000313" key="2">
    <source>
        <dbReference type="EMBL" id="AEY58248.1"/>
    </source>
</evidence>
<protein>
    <submittedName>
        <fullName evidence="2">Ef1-like factor</fullName>
    </submittedName>
</protein>
<name>V9IAU8_APICE</name>
<dbReference type="AlphaFoldDB" id="V9IAU8"/>
<evidence type="ECO:0000256" key="1">
    <source>
        <dbReference type="SAM" id="MobiDB-lite"/>
    </source>
</evidence>
<feature type="region of interest" description="Disordered" evidence="1">
    <location>
        <begin position="1"/>
        <end position="26"/>
    </location>
</feature>
<dbReference type="EMBL" id="JR038423">
    <property type="protein sequence ID" value="AEY58248.1"/>
    <property type="molecule type" value="mRNA"/>
</dbReference>
<reference evidence="2" key="1">
    <citation type="submission" date="2011-11" db="EMBL/GenBank/DDBJ databases">
        <title>Decoding the brain transcriptome of the Eastern honeybee (Apis cerana) based on pyrosequencing.</title>
        <authorList>
            <person name="Sun L."/>
            <person name="Zheng H."/>
            <person name="Wang Y."/>
            <person name="Xie X."/>
            <person name="Zhu Y."/>
            <person name="Gu W."/>
            <person name="Wang S."/>
        </authorList>
    </citation>
    <scope>NUCLEOTIDE SEQUENCE</scope>
    <source>
        <tissue evidence="2">Brain</tissue>
    </source>
</reference>
<dbReference type="InterPro" id="IPR009818">
    <property type="entry name" value="PAM2_motif"/>
</dbReference>
<proteinExistence type="evidence at transcript level"/>